<evidence type="ECO:0000313" key="1">
    <source>
        <dbReference type="Proteomes" id="UP000515146"/>
    </source>
</evidence>
<gene>
    <name evidence="2" type="primary">LOC113798682</name>
</gene>
<evidence type="ECO:0000313" key="2">
    <source>
        <dbReference type="RefSeq" id="XP_027205052.1"/>
    </source>
</evidence>
<dbReference type="AlphaFoldDB" id="A0A6P6YIK5"/>
<dbReference type="PANTHER" id="PTHR33964">
    <property type="entry name" value="RE45066P-RELATED"/>
    <property type="match status" value="1"/>
</dbReference>
<dbReference type="KEGG" id="dpte:113798682"/>
<dbReference type="RefSeq" id="XP_027205052.1">
    <property type="nucleotide sequence ID" value="XM_027349251.1"/>
</dbReference>
<proteinExistence type="predicted"/>
<dbReference type="Proteomes" id="UP000515146">
    <property type="component" value="Unplaced"/>
</dbReference>
<keyword evidence="1" id="KW-1185">Reference proteome</keyword>
<name>A0A6P6YIK5_DERPT</name>
<dbReference type="OrthoDB" id="6487088at2759"/>
<dbReference type="InParanoid" id="A0A6P6YIK5"/>
<protein>
    <submittedName>
        <fullName evidence="2">Uncharacterized protein LOC113798682</fullName>
    </submittedName>
</protein>
<reference evidence="2" key="1">
    <citation type="submission" date="2025-08" db="UniProtKB">
        <authorList>
            <consortium name="RefSeq"/>
        </authorList>
    </citation>
    <scope>IDENTIFICATION</scope>
    <source>
        <strain evidence="2">Airmid</strain>
    </source>
</reference>
<sequence>MFAKFFLIILLFVISIESITVNAECNEKRKLDIDRTVSKILAFGKDGRTFPENVVQLKTFCRDTNDMIAKVESYFKECGLTNQQDFANVFIYSLKHVIRTLCRKRRSKKVTQFLKVGPCLNKFILDDRCIAGFSNQSKPLISAKIGNKKLEHICCNYASAMTCVDDWIMERSCSRDYRELLTDYVRGVFDNMIAVICGENNNDSDRCDHLNAKAPKMNAEQAKNSTPYNSFMFIIMDIFDSLDNDINA</sequence>
<dbReference type="GeneID" id="113798682"/>
<dbReference type="PANTHER" id="PTHR33964:SF1">
    <property type="entry name" value="RE45066P"/>
    <property type="match status" value="1"/>
</dbReference>
<accession>A0A6P6YIK5</accession>
<organism evidence="1 2">
    <name type="scientific">Dermatophagoides pteronyssinus</name>
    <name type="common">European house dust mite</name>
    <dbReference type="NCBI Taxonomy" id="6956"/>
    <lineage>
        <taxon>Eukaryota</taxon>
        <taxon>Metazoa</taxon>
        <taxon>Ecdysozoa</taxon>
        <taxon>Arthropoda</taxon>
        <taxon>Chelicerata</taxon>
        <taxon>Arachnida</taxon>
        <taxon>Acari</taxon>
        <taxon>Acariformes</taxon>
        <taxon>Sarcoptiformes</taxon>
        <taxon>Astigmata</taxon>
        <taxon>Psoroptidia</taxon>
        <taxon>Analgoidea</taxon>
        <taxon>Pyroglyphidae</taxon>
        <taxon>Dermatophagoidinae</taxon>
        <taxon>Dermatophagoides</taxon>
    </lineage>
</organism>